<dbReference type="OrthoDB" id="9803432at2"/>
<evidence type="ECO:0000313" key="4">
    <source>
        <dbReference type="Proteomes" id="UP000232003"/>
    </source>
</evidence>
<keyword evidence="4" id="KW-1185">Reference proteome</keyword>
<keyword evidence="3" id="KW-0378">Hydrolase</keyword>
<dbReference type="RefSeq" id="WP_100899106.1">
    <property type="nucleotide sequence ID" value="NZ_CAWNNC010000001.1"/>
</dbReference>
<dbReference type="Proteomes" id="UP000232003">
    <property type="component" value="Chromosome"/>
</dbReference>
<protein>
    <submittedName>
        <fullName evidence="3">Replicative DNA helicase</fullName>
    </submittedName>
</protein>
<dbReference type="SUPFAM" id="SSF55608">
    <property type="entry name" value="Homing endonucleases"/>
    <property type="match status" value="2"/>
</dbReference>
<dbReference type="InterPro" id="IPR004042">
    <property type="entry name" value="Intein_endonuc_central"/>
</dbReference>
<evidence type="ECO:0000256" key="1">
    <source>
        <dbReference type="SAM" id="MobiDB-lite"/>
    </source>
</evidence>
<dbReference type="InterPro" id="IPR006142">
    <property type="entry name" value="INTEIN"/>
</dbReference>
<accession>A0A2K8SPT3</accession>
<reference evidence="3 4" key="1">
    <citation type="submission" date="2017-11" db="EMBL/GenBank/DDBJ databases">
        <title>Complete genome of a free-living desiccation-tolerant cyanobacterium and its photosynthetic adaptation to extreme terrestrial habitat.</title>
        <authorList>
            <person name="Shang J."/>
        </authorList>
    </citation>
    <scope>NUCLEOTIDE SEQUENCE [LARGE SCALE GENOMIC DNA]</scope>
    <source>
        <strain evidence="3 4">CCNUN1</strain>
    </source>
</reference>
<feature type="compositionally biased region" description="Low complexity" evidence="1">
    <location>
        <begin position="12"/>
        <end position="23"/>
    </location>
</feature>
<name>A0A2K8SPT3_9NOSO</name>
<dbReference type="InterPro" id="IPR004860">
    <property type="entry name" value="LAGLIDADG_dom"/>
</dbReference>
<dbReference type="GO" id="GO:0016539">
    <property type="term" value="P:intein-mediated protein splicing"/>
    <property type="evidence" value="ECO:0007669"/>
    <property type="project" value="InterPro"/>
</dbReference>
<dbReference type="InterPro" id="IPR036844">
    <property type="entry name" value="Hint_dom_sf"/>
</dbReference>
<dbReference type="InterPro" id="IPR027434">
    <property type="entry name" value="Homing_endonucl"/>
</dbReference>
<dbReference type="PROSITE" id="PS50819">
    <property type="entry name" value="INTEIN_ENDONUCLEASE"/>
    <property type="match status" value="1"/>
</dbReference>
<feature type="domain" description="DOD-type homing endonuclease" evidence="2">
    <location>
        <begin position="231"/>
        <end position="370"/>
    </location>
</feature>
<dbReference type="KEGG" id="nfl:COO91_03417"/>
<keyword evidence="3" id="KW-0067">ATP-binding</keyword>
<dbReference type="GO" id="GO:0004519">
    <property type="term" value="F:endonuclease activity"/>
    <property type="evidence" value="ECO:0007669"/>
    <property type="project" value="InterPro"/>
</dbReference>
<evidence type="ECO:0000313" key="3">
    <source>
        <dbReference type="EMBL" id="AUB37472.1"/>
    </source>
</evidence>
<keyword evidence="3" id="KW-0547">Nucleotide-binding</keyword>
<organism evidence="3 4">
    <name type="scientific">Nostoc flagelliforme CCNUN1</name>
    <dbReference type="NCBI Taxonomy" id="2038116"/>
    <lineage>
        <taxon>Bacteria</taxon>
        <taxon>Bacillati</taxon>
        <taxon>Cyanobacteriota</taxon>
        <taxon>Cyanophyceae</taxon>
        <taxon>Nostocales</taxon>
        <taxon>Nostocaceae</taxon>
        <taxon>Nostoc</taxon>
    </lineage>
</organism>
<dbReference type="Pfam" id="PF14528">
    <property type="entry name" value="LAGLIDADG_3"/>
    <property type="match status" value="1"/>
</dbReference>
<dbReference type="SUPFAM" id="SSF51294">
    <property type="entry name" value="Hedgehog/intein (Hint) domain"/>
    <property type="match status" value="1"/>
</dbReference>
<gene>
    <name evidence="3" type="ORF">COO91_03417</name>
</gene>
<dbReference type="GO" id="GO:0004386">
    <property type="term" value="F:helicase activity"/>
    <property type="evidence" value="ECO:0007669"/>
    <property type="project" value="UniProtKB-KW"/>
</dbReference>
<dbReference type="Gene3D" id="3.10.28.10">
    <property type="entry name" value="Homing endonucleases"/>
    <property type="match status" value="1"/>
</dbReference>
<dbReference type="AlphaFoldDB" id="A0A2K8SPT3"/>
<proteinExistence type="predicted"/>
<dbReference type="PRINTS" id="PR00379">
    <property type="entry name" value="INTEIN"/>
</dbReference>
<keyword evidence="3" id="KW-0347">Helicase</keyword>
<sequence>MNTDILRRKLQNASSKSANVNASRTQSKQDQRESFIADVYSRGGAGFVERVGRFATTERQSSVRLPRWYREYLMTIGDFRLNKVLTTGPAQCGKAQPLDAKILTPNGWKLMGDVRVGDWVIGANGKPTSVVGVYPQGIKKIYRVVFDDGSSTECCDDHLWFTQTAADQDCTRAKFQGVRHRAYPKVSLGTVKSLREIKATLTKNNGRRNHSIQLVEPVEFDFQTTPIEPYLLGIVLGDGCLSNPETVTFSTSDPEILEFVTLELPALTKINEIAGQKYDYRIASTAKRGYGHTNALLVHLRSLQLLGHRSETKFIPDIYKFNSLDVRIAILQGLMDADGTVGKSTGGITFTSTSYQLAIDVQGLVRSLGGLTTLRVRQTKYDYNGEKRLGQYNYCVQIRLPNHIPPFRLPRKQEIVRQRLACNFRRYIDRVEYVGEKYAQCIAVSALDHLYVCDDYIITHNTLGHAMLFVDCLTTGKLNGVWFYDTRTSLDQNVPMQFQPVAESWIANMMAAGHKFNRRSDRCINTRYQIDQVNGIFAYVSTSRPGSRDKGTAAAGGMAVSYQADYAFLEERSQYRAGSADSIPRRLDASLLPTRPIRELGTPGGGTGIEEQMGKVDHLFYPHYTCTSCKQTLPLDPKGCLLRETVQRDALGRTKKTYLSDSGRPTSWFHRDENDPVDTAYFGCSHCGEPISDEQRYDARFCCRHKGTELTSFLESLPPGVPEYTWTIGIHLSPLTRETQFNLAAKMIQEGMTASTTDDWQQQMLGHASEHQVGSISPEMLRDSMASPVPDRPPELVLAGVDVGRSEDWLAVVEFYLPPNYYRLTRAEVIEKTIRHISYASDVMRNDIPDLLTRFNVQSGLIDNEPSRESSMYLCRRTCLDMADQIAYLKDPVRLSQVADGGITYDCYQIRNEKFMGAVLEGFLLKAEDDYPLYRIPPTWEKWLSNPSERSPLRHLMGPSRDPKTQQWKRGPGNVDDFYFALVFAEATFYIKLEELMPDKDDYGQASNSFSSWW</sequence>
<dbReference type="EMBL" id="CP024785">
    <property type="protein sequence ID" value="AUB37472.1"/>
    <property type="molecule type" value="Genomic_DNA"/>
</dbReference>
<evidence type="ECO:0000259" key="2">
    <source>
        <dbReference type="PROSITE" id="PS50819"/>
    </source>
</evidence>
<feature type="region of interest" description="Disordered" evidence="1">
    <location>
        <begin position="10"/>
        <end position="30"/>
    </location>
</feature>